<proteinExistence type="predicted"/>
<evidence type="ECO:0000313" key="5">
    <source>
        <dbReference type="EMBL" id="TCP27879.1"/>
    </source>
</evidence>
<comment type="caution">
    <text evidence="5">The sequence shown here is derived from an EMBL/GenBank/DDBJ whole genome shotgun (WGS) entry which is preliminary data.</text>
</comment>
<dbReference type="SUPFAM" id="SSF53335">
    <property type="entry name" value="S-adenosyl-L-methionine-dependent methyltransferases"/>
    <property type="match status" value="1"/>
</dbReference>
<evidence type="ECO:0000256" key="2">
    <source>
        <dbReference type="ARBA" id="ARBA00022603"/>
    </source>
</evidence>
<dbReference type="PROSITE" id="PS51585">
    <property type="entry name" value="SAM_MT_TPMT"/>
    <property type="match status" value="1"/>
</dbReference>
<evidence type="ECO:0000256" key="1">
    <source>
        <dbReference type="ARBA" id="ARBA00022553"/>
    </source>
</evidence>
<dbReference type="CDD" id="cd02440">
    <property type="entry name" value="AdoMet_MTases"/>
    <property type="match status" value="1"/>
</dbReference>
<gene>
    <name evidence="5" type="ORF">EV195_10138</name>
</gene>
<dbReference type="InterPro" id="IPR008854">
    <property type="entry name" value="TPMT"/>
</dbReference>
<dbReference type="GO" id="GO:0008757">
    <property type="term" value="F:S-adenosylmethionine-dependent methyltransferase activity"/>
    <property type="evidence" value="ECO:0007669"/>
    <property type="project" value="InterPro"/>
</dbReference>
<dbReference type="PANTHER" id="PTHR32183:SF6">
    <property type="entry name" value="CYSTEINE SULFINATE DESULFINASE_CYSTEINE DESULFURASE AND RELATED ENZYMES"/>
    <property type="match status" value="1"/>
</dbReference>
<keyword evidence="4" id="KW-0949">S-adenosyl-L-methionine</keyword>
<reference evidence="5 6" key="1">
    <citation type="submission" date="2019-03" db="EMBL/GenBank/DDBJ databases">
        <title>Genomic Encyclopedia of Type Strains, Phase IV (KMG-IV): sequencing the most valuable type-strain genomes for metagenomic binning, comparative biology and taxonomic classification.</title>
        <authorList>
            <person name="Goeker M."/>
        </authorList>
    </citation>
    <scope>NUCLEOTIDE SEQUENCE [LARGE SCALE GENOMIC DNA]</scope>
    <source>
        <strain evidence="5 6">DSM 14836</strain>
    </source>
</reference>
<evidence type="ECO:0000313" key="6">
    <source>
        <dbReference type="Proteomes" id="UP000294564"/>
    </source>
</evidence>
<protein>
    <submittedName>
        <fullName evidence="5">Thiopurine S-methyltransferase</fullName>
    </submittedName>
</protein>
<sequence length="197" mass="22893">MDTKEYWSQRYKESNTGWDLGAASPPLQHYINQISNKELTILIPGAGNSYEAEYLFNNGFKNVHVLDIAKEPLAAFAQRNPTFPVEHLHENDFFEFEGQFDLIIEQTFFCSFPPLPETRKAYATKMNELLKPYGKLVGLWFTFPLTGDLENRPFGGDKEEYLSYFSPYFEIQTFEPCYNSIPPRQGNELFGIFRVKK</sequence>
<keyword evidence="3 5" id="KW-0808">Transferase</keyword>
<keyword evidence="6" id="KW-1185">Reference proteome</keyword>
<accession>A0A4R2NZU8</accession>
<dbReference type="Gene3D" id="3.40.50.150">
    <property type="entry name" value="Vaccinia Virus protein VP39"/>
    <property type="match status" value="1"/>
</dbReference>
<keyword evidence="1" id="KW-0597">Phosphoprotein</keyword>
<evidence type="ECO:0000256" key="3">
    <source>
        <dbReference type="ARBA" id="ARBA00022679"/>
    </source>
</evidence>
<dbReference type="OrthoDB" id="9778208at2"/>
<dbReference type="AlphaFoldDB" id="A0A4R2NZU8"/>
<evidence type="ECO:0000256" key="4">
    <source>
        <dbReference type="ARBA" id="ARBA00022691"/>
    </source>
</evidence>
<dbReference type="EMBL" id="SLXM01000001">
    <property type="protein sequence ID" value="TCP27879.1"/>
    <property type="molecule type" value="Genomic_DNA"/>
</dbReference>
<dbReference type="RefSeq" id="WP_132791197.1">
    <property type="nucleotide sequence ID" value="NZ_SLXM01000001.1"/>
</dbReference>
<dbReference type="Pfam" id="PF05724">
    <property type="entry name" value="TPMT"/>
    <property type="match status" value="1"/>
</dbReference>
<keyword evidence="2 5" id="KW-0489">Methyltransferase</keyword>
<organism evidence="5 6">
    <name type="scientific">Tenacibaculum skagerrakense</name>
    <dbReference type="NCBI Taxonomy" id="186571"/>
    <lineage>
        <taxon>Bacteria</taxon>
        <taxon>Pseudomonadati</taxon>
        <taxon>Bacteroidota</taxon>
        <taxon>Flavobacteriia</taxon>
        <taxon>Flavobacteriales</taxon>
        <taxon>Flavobacteriaceae</taxon>
        <taxon>Tenacibaculum</taxon>
    </lineage>
</organism>
<name>A0A4R2NZU8_9FLAO</name>
<dbReference type="GO" id="GO:0032259">
    <property type="term" value="P:methylation"/>
    <property type="evidence" value="ECO:0007669"/>
    <property type="project" value="UniProtKB-KW"/>
</dbReference>
<dbReference type="Proteomes" id="UP000294564">
    <property type="component" value="Unassembled WGS sequence"/>
</dbReference>
<dbReference type="InterPro" id="IPR029063">
    <property type="entry name" value="SAM-dependent_MTases_sf"/>
</dbReference>
<dbReference type="PANTHER" id="PTHR32183">
    <property type="match status" value="1"/>
</dbReference>